<evidence type="ECO:0000256" key="1">
    <source>
        <dbReference type="ARBA" id="ARBA00012266"/>
    </source>
</evidence>
<comment type="catalytic activity">
    <reaction evidence="3">
        <text>chorismate + L-glutamine = anthranilate + pyruvate + L-glutamate + H(+)</text>
        <dbReference type="Rhea" id="RHEA:21732"/>
        <dbReference type="ChEBI" id="CHEBI:15361"/>
        <dbReference type="ChEBI" id="CHEBI:15378"/>
        <dbReference type="ChEBI" id="CHEBI:16567"/>
        <dbReference type="ChEBI" id="CHEBI:29748"/>
        <dbReference type="ChEBI" id="CHEBI:29985"/>
        <dbReference type="ChEBI" id="CHEBI:58359"/>
        <dbReference type="EC" id="4.1.3.27"/>
    </reaction>
</comment>
<reference evidence="6 7" key="1">
    <citation type="submission" date="2017-06" db="EMBL/GenBank/DDBJ databases">
        <title>Complete genome of Helicobacter apodemus.</title>
        <authorList>
            <person name="Cho S."/>
        </authorList>
    </citation>
    <scope>NUCLEOTIDE SEQUENCE [LARGE SCALE GENOMIC DNA]</scope>
    <source>
        <strain evidence="7">SNUVETPUB-15-01</strain>
    </source>
</reference>
<dbReference type="InterPro" id="IPR006805">
    <property type="entry name" value="Anth_synth_I_N"/>
</dbReference>
<name>A0A2U8FDT6_9HELI</name>
<evidence type="ECO:0000313" key="7">
    <source>
        <dbReference type="Proteomes" id="UP000244890"/>
    </source>
</evidence>
<dbReference type="GO" id="GO:0000162">
    <property type="term" value="P:L-tryptophan biosynthetic process"/>
    <property type="evidence" value="ECO:0007669"/>
    <property type="project" value="TreeGrafter"/>
</dbReference>
<dbReference type="GO" id="GO:0004049">
    <property type="term" value="F:anthranilate synthase activity"/>
    <property type="evidence" value="ECO:0007669"/>
    <property type="project" value="UniProtKB-EC"/>
</dbReference>
<evidence type="ECO:0000259" key="4">
    <source>
        <dbReference type="Pfam" id="PF00425"/>
    </source>
</evidence>
<dbReference type="PANTHER" id="PTHR11236:SF49">
    <property type="entry name" value="ANTHRANILATE SYNTHASE COMPONENT 1"/>
    <property type="match status" value="1"/>
</dbReference>
<dbReference type="Proteomes" id="UP000244890">
    <property type="component" value="Chromosome"/>
</dbReference>
<dbReference type="PRINTS" id="PR00095">
    <property type="entry name" value="ANTSNTHASEI"/>
</dbReference>
<evidence type="ECO:0000256" key="2">
    <source>
        <dbReference type="ARBA" id="ARBA00023239"/>
    </source>
</evidence>
<dbReference type="EC" id="4.1.3.27" evidence="1"/>
<dbReference type="EMBL" id="CP021886">
    <property type="protein sequence ID" value="AWI34324.1"/>
    <property type="molecule type" value="Genomic_DNA"/>
</dbReference>
<dbReference type="Pfam" id="PF00425">
    <property type="entry name" value="Chorismate_bind"/>
    <property type="match status" value="1"/>
</dbReference>
<dbReference type="RefSeq" id="WP_108911148.1">
    <property type="nucleotide sequence ID" value="NZ_CP021886.1"/>
</dbReference>
<protein>
    <recommendedName>
        <fullName evidence="1">anthranilate synthase</fullName>
        <ecNumber evidence="1">4.1.3.27</ecNumber>
    </recommendedName>
</protein>
<feature type="domain" description="Chorismate-utilising enzyme C-terminal" evidence="4">
    <location>
        <begin position="226"/>
        <end position="485"/>
    </location>
</feature>
<dbReference type="InterPro" id="IPR015890">
    <property type="entry name" value="Chorismate_C"/>
</dbReference>
<accession>A0A2U8FDT6</accession>
<dbReference type="AlphaFoldDB" id="A0A2U8FDT6"/>
<dbReference type="KEGG" id="had:CDV25_05795"/>
<evidence type="ECO:0000259" key="5">
    <source>
        <dbReference type="Pfam" id="PF04715"/>
    </source>
</evidence>
<dbReference type="OrthoDB" id="9803598at2"/>
<sequence>MFSFLSPKELSLQSPLDANDLQPAIAFEKIESHSFTPLMLCQSLNAPVLLESAYLKTGKGRFSILVLKEAFRITQEGKAYYLRNGEQKYSLELIPMPKNPNFLDYLKIFRDLTPPLGEEFMDLPIPLGGVGYLGYEFFGDIEAIAFNKPKLYDCYTNAFIFGRDFIIFDHFYETLFIFSVAYAKEVNPYNPKQRIQEILQSLKHLSQQECTQENITSEIISANKENYYTKMVQTLKDEIYKGNLLQCVPSQSMQIKSNLPPLQAYKNLRTTNPSPYMYFYNFGDFQIIGNSPEVLIKVSTPKDSNIAKLTLRPIAGTRPRGKTQLEDLQAEEELRNDPKENAEHLMLLDLGRNDIGKVAMGGSVKVTQQKVIEKYARVMHLVSEVQGDMDLKIHNKIDALFAAFPAGTVSGAPKIQAIKTIEALEEHQRNIYAGAIGYFTQNCDMDFAIAIRTAIYQSGIYYLQAGGGIVYDSNPTLEYIETQNKMLSLIEAIIGKEGNTQ</sequence>
<dbReference type="Pfam" id="PF04715">
    <property type="entry name" value="Anth_synt_I_N"/>
    <property type="match status" value="1"/>
</dbReference>
<dbReference type="SUPFAM" id="SSF56322">
    <property type="entry name" value="ADC synthase"/>
    <property type="match status" value="1"/>
</dbReference>
<dbReference type="InterPro" id="IPR019999">
    <property type="entry name" value="Anth_synth_I-like"/>
</dbReference>
<evidence type="ECO:0000256" key="3">
    <source>
        <dbReference type="ARBA" id="ARBA00047683"/>
    </source>
</evidence>
<dbReference type="PANTHER" id="PTHR11236">
    <property type="entry name" value="AMINOBENZOATE/ANTHRANILATE SYNTHASE"/>
    <property type="match status" value="1"/>
</dbReference>
<proteinExistence type="predicted"/>
<feature type="domain" description="Anthranilate synthase component I N-terminal" evidence="5">
    <location>
        <begin position="35"/>
        <end position="177"/>
    </location>
</feature>
<organism evidence="6 7">
    <name type="scientific">Helicobacter apodemus</name>
    <dbReference type="NCBI Taxonomy" id="135569"/>
    <lineage>
        <taxon>Bacteria</taxon>
        <taxon>Pseudomonadati</taxon>
        <taxon>Campylobacterota</taxon>
        <taxon>Epsilonproteobacteria</taxon>
        <taxon>Campylobacterales</taxon>
        <taxon>Helicobacteraceae</taxon>
        <taxon>Helicobacter</taxon>
    </lineage>
</organism>
<gene>
    <name evidence="6" type="ORF">CDV25_05795</name>
</gene>
<dbReference type="InterPro" id="IPR005801">
    <property type="entry name" value="ADC_synthase"/>
</dbReference>
<dbReference type="Gene3D" id="3.60.120.10">
    <property type="entry name" value="Anthranilate synthase"/>
    <property type="match status" value="1"/>
</dbReference>
<evidence type="ECO:0000313" key="6">
    <source>
        <dbReference type="EMBL" id="AWI34324.1"/>
    </source>
</evidence>
<keyword evidence="2" id="KW-0456">Lyase</keyword>